<evidence type="ECO:0000256" key="1">
    <source>
        <dbReference type="PROSITE-ProRule" id="PRU00339"/>
    </source>
</evidence>
<gene>
    <name evidence="4" type="ORF">SAMN06295955_11287</name>
</gene>
<sequence length="295" mass="31538">MALRKSAFFIVCAATAAGCSFGPRLHSALPQVRDVPVLANLSPDASLTRARAYLAARQFGLAIELFKSASRDPDLKPESLNGLAIAYDGIGRRDLAERYFEEALAARPGDMRTRRNLARLYERIGRSSKRQRLMAEVEEAAPANRPQAADPDDGRGPASTAAPRAASFEIVDTESPLGGTLGPLLVQAGLPSSGPMPAASVAEAASVLCLDSDSGAKAAPSTREPVRMFRLSIGEVYISRQPFNTICRIADPAAAAQPMSNTEYLGLVAAYLDELNRNPRAVQIAALWRSAFRVD</sequence>
<feature type="chain" id="PRO_5012624850" evidence="3">
    <location>
        <begin position="17"/>
        <end position="295"/>
    </location>
</feature>
<dbReference type="SMART" id="SM00028">
    <property type="entry name" value="TPR"/>
    <property type="match status" value="2"/>
</dbReference>
<accession>A0A239K5I2</accession>
<dbReference type="AlphaFoldDB" id="A0A239K5I2"/>
<dbReference type="Gene3D" id="1.25.40.10">
    <property type="entry name" value="Tetratricopeptide repeat domain"/>
    <property type="match status" value="1"/>
</dbReference>
<proteinExistence type="predicted"/>
<dbReference type="OrthoDB" id="7190835at2"/>
<dbReference type="InterPro" id="IPR011990">
    <property type="entry name" value="TPR-like_helical_dom_sf"/>
</dbReference>
<evidence type="ECO:0000313" key="4">
    <source>
        <dbReference type="EMBL" id="SNT12903.1"/>
    </source>
</evidence>
<dbReference type="PROSITE" id="PS50005">
    <property type="entry name" value="TPR"/>
    <property type="match status" value="1"/>
</dbReference>
<reference evidence="4 5" key="1">
    <citation type="submission" date="2017-06" db="EMBL/GenBank/DDBJ databases">
        <authorList>
            <person name="Kim H.J."/>
            <person name="Triplett B.A."/>
        </authorList>
    </citation>
    <scope>NUCLEOTIDE SEQUENCE [LARGE SCALE GENOMIC DNA]</scope>
    <source>
        <strain evidence="4 5">DS15</strain>
    </source>
</reference>
<dbReference type="EMBL" id="FZPA01000012">
    <property type="protein sequence ID" value="SNT12903.1"/>
    <property type="molecule type" value="Genomic_DNA"/>
</dbReference>
<evidence type="ECO:0000256" key="3">
    <source>
        <dbReference type="SAM" id="SignalP"/>
    </source>
</evidence>
<dbReference type="Pfam" id="PF13176">
    <property type="entry name" value="TPR_7"/>
    <property type="match status" value="1"/>
</dbReference>
<feature type="repeat" description="TPR" evidence="1">
    <location>
        <begin position="77"/>
        <end position="110"/>
    </location>
</feature>
<name>A0A239K5I2_9SPHN</name>
<dbReference type="Proteomes" id="UP000198339">
    <property type="component" value="Unassembled WGS sequence"/>
</dbReference>
<feature type="signal peptide" evidence="3">
    <location>
        <begin position="1"/>
        <end position="16"/>
    </location>
</feature>
<dbReference type="RefSeq" id="WP_089216887.1">
    <property type="nucleotide sequence ID" value="NZ_FZPA01000012.1"/>
</dbReference>
<dbReference type="PROSITE" id="PS51257">
    <property type="entry name" value="PROKAR_LIPOPROTEIN"/>
    <property type="match status" value="1"/>
</dbReference>
<keyword evidence="5" id="KW-1185">Reference proteome</keyword>
<dbReference type="InterPro" id="IPR019734">
    <property type="entry name" value="TPR_rpt"/>
</dbReference>
<evidence type="ECO:0000313" key="5">
    <source>
        <dbReference type="Proteomes" id="UP000198339"/>
    </source>
</evidence>
<keyword evidence="1" id="KW-0802">TPR repeat</keyword>
<keyword evidence="3" id="KW-0732">Signal</keyword>
<feature type="region of interest" description="Disordered" evidence="2">
    <location>
        <begin position="131"/>
        <end position="163"/>
    </location>
</feature>
<dbReference type="SUPFAM" id="SSF48452">
    <property type="entry name" value="TPR-like"/>
    <property type="match status" value="1"/>
</dbReference>
<protein>
    <submittedName>
        <fullName evidence="4">Uncharacterized protein</fullName>
    </submittedName>
</protein>
<organism evidence="4 5">
    <name type="scientific">Sphingopyxis indica</name>
    <dbReference type="NCBI Taxonomy" id="436663"/>
    <lineage>
        <taxon>Bacteria</taxon>
        <taxon>Pseudomonadati</taxon>
        <taxon>Pseudomonadota</taxon>
        <taxon>Alphaproteobacteria</taxon>
        <taxon>Sphingomonadales</taxon>
        <taxon>Sphingomonadaceae</taxon>
        <taxon>Sphingopyxis</taxon>
    </lineage>
</organism>
<evidence type="ECO:0000256" key="2">
    <source>
        <dbReference type="SAM" id="MobiDB-lite"/>
    </source>
</evidence>